<feature type="transmembrane region" description="Helical" evidence="2">
    <location>
        <begin position="157"/>
        <end position="178"/>
    </location>
</feature>
<dbReference type="GO" id="GO:0016323">
    <property type="term" value="C:basolateral plasma membrane"/>
    <property type="evidence" value="ECO:0007669"/>
    <property type="project" value="TreeGrafter"/>
</dbReference>
<dbReference type="PANTHER" id="PTHR11388:SF76">
    <property type="entry name" value="SOLUTE CARRIER ORGANIC ANION TRANSPORTER FAMILY MEMBER"/>
    <property type="match status" value="1"/>
</dbReference>
<keyword evidence="4" id="KW-1185">Reference proteome</keyword>
<dbReference type="GO" id="GO:0015347">
    <property type="term" value="F:sodium-independent organic anion transmembrane transporter activity"/>
    <property type="evidence" value="ECO:0007669"/>
    <property type="project" value="TreeGrafter"/>
</dbReference>
<dbReference type="Gene3D" id="1.20.1250.20">
    <property type="entry name" value="MFS general substrate transporter like domains"/>
    <property type="match status" value="1"/>
</dbReference>
<keyword evidence="2" id="KW-0472">Membrane</keyword>
<protein>
    <submittedName>
        <fullName evidence="3">Solute carrier organic anion transporter like protein</fullName>
    </submittedName>
</protein>
<evidence type="ECO:0000313" key="3">
    <source>
        <dbReference type="EMBL" id="KAF8796519.1"/>
    </source>
</evidence>
<dbReference type="InterPro" id="IPR036259">
    <property type="entry name" value="MFS_trans_sf"/>
</dbReference>
<reference evidence="3" key="1">
    <citation type="journal article" date="2020" name="bioRxiv">
        <title>Chromosome-level reference genome of the European wasp spider Argiope bruennichi: a resource for studies on range expansion and evolutionary adaptation.</title>
        <authorList>
            <person name="Sheffer M.M."/>
            <person name="Hoppe A."/>
            <person name="Krehenwinkel H."/>
            <person name="Uhl G."/>
            <person name="Kuss A.W."/>
            <person name="Jensen L."/>
            <person name="Jensen C."/>
            <person name="Gillespie R.G."/>
            <person name="Hoff K.J."/>
            <person name="Prost S."/>
        </authorList>
    </citation>
    <scope>NUCLEOTIDE SEQUENCE</scope>
</reference>
<feature type="transmembrane region" description="Helical" evidence="2">
    <location>
        <begin position="27"/>
        <end position="52"/>
    </location>
</feature>
<dbReference type="PANTHER" id="PTHR11388">
    <property type="entry name" value="ORGANIC ANION TRANSPORTER"/>
    <property type="match status" value="1"/>
</dbReference>
<name>A0A8T0G3T6_ARGBR</name>
<accession>A0A8T0G3T6</accession>
<dbReference type="SUPFAM" id="SSF103473">
    <property type="entry name" value="MFS general substrate transporter"/>
    <property type="match status" value="1"/>
</dbReference>
<keyword evidence="1" id="KW-1015">Disulfide bond</keyword>
<dbReference type="Proteomes" id="UP000807504">
    <property type="component" value="Unassembled WGS sequence"/>
</dbReference>
<feature type="transmembrane region" description="Helical" evidence="2">
    <location>
        <begin position="92"/>
        <end position="115"/>
    </location>
</feature>
<keyword evidence="2" id="KW-0812">Transmembrane</keyword>
<sequence>MQNFKTKVFFLKKIGAPKGTEFADPNILGHLFVVGFLEAHIFSYFVGVLTTLEKRYAFESKTSGIILIADSISATLLSLLVGFYGGKAHKPRMIAIGMMLVSVSCFLTTVPYFIYGPALHFLERETLGTDQKRKEFCDSDMKEESCDSLNSSPTTPVVCILFLANLICGFGYTAYYTIGAPYLDDNVRKKNSPMYFSRYSINF</sequence>
<dbReference type="AlphaFoldDB" id="A0A8T0G3T6"/>
<evidence type="ECO:0000313" key="4">
    <source>
        <dbReference type="Proteomes" id="UP000807504"/>
    </source>
</evidence>
<gene>
    <name evidence="3" type="ORF">HNY73_000884</name>
</gene>
<organism evidence="3 4">
    <name type="scientific">Argiope bruennichi</name>
    <name type="common">Wasp spider</name>
    <name type="synonym">Aranea bruennichi</name>
    <dbReference type="NCBI Taxonomy" id="94029"/>
    <lineage>
        <taxon>Eukaryota</taxon>
        <taxon>Metazoa</taxon>
        <taxon>Ecdysozoa</taxon>
        <taxon>Arthropoda</taxon>
        <taxon>Chelicerata</taxon>
        <taxon>Arachnida</taxon>
        <taxon>Araneae</taxon>
        <taxon>Araneomorphae</taxon>
        <taxon>Entelegynae</taxon>
        <taxon>Araneoidea</taxon>
        <taxon>Araneidae</taxon>
        <taxon>Argiope</taxon>
    </lineage>
</organism>
<proteinExistence type="predicted"/>
<dbReference type="Pfam" id="PF03137">
    <property type="entry name" value="OATP"/>
    <property type="match status" value="1"/>
</dbReference>
<dbReference type="EMBL" id="JABXBU010000001">
    <property type="protein sequence ID" value="KAF8796519.1"/>
    <property type="molecule type" value="Genomic_DNA"/>
</dbReference>
<reference evidence="3" key="2">
    <citation type="submission" date="2020-06" db="EMBL/GenBank/DDBJ databases">
        <authorList>
            <person name="Sheffer M."/>
        </authorList>
    </citation>
    <scope>NUCLEOTIDE SEQUENCE</scope>
</reference>
<keyword evidence="2" id="KW-1133">Transmembrane helix</keyword>
<evidence type="ECO:0000256" key="1">
    <source>
        <dbReference type="ARBA" id="ARBA00023157"/>
    </source>
</evidence>
<comment type="caution">
    <text evidence="3">The sequence shown here is derived from an EMBL/GenBank/DDBJ whole genome shotgun (WGS) entry which is preliminary data.</text>
</comment>
<evidence type="ECO:0000256" key="2">
    <source>
        <dbReference type="SAM" id="Phobius"/>
    </source>
</evidence>
<feature type="transmembrane region" description="Helical" evidence="2">
    <location>
        <begin position="64"/>
        <end position="86"/>
    </location>
</feature>
<dbReference type="GO" id="GO:0043252">
    <property type="term" value="P:sodium-independent organic anion transport"/>
    <property type="evidence" value="ECO:0007669"/>
    <property type="project" value="TreeGrafter"/>
</dbReference>
<dbReference type="InterPro" id="IPR004156">
    <property type="entry name" value="OATP"/>
</dbReference>